<organism evidence="1 2">
    <name type="scientific">Streblomastix strix</name>
    <dbReference type="NCBI Taxonomy" id="222440"/>
    <lineage>
        <taxon>Eukaryota</taxon>
        <taxon>Metamonada</taxon>
        <taxon>Preaxostyla</taxon>
        <taxon>Oxymonadida</taxon>
        <taxon>Streblomastigidae</taxon>
        <taxon>Streblomastix</taxon>
    </lineage>
</organism>
<evidence type="ECO:0000313" key="2">
    <source>
        <dbReference type="Proteomes" id="UP000324800"/>
    </source>
</evidence>
<gene>
    <name evidence="1" type="ORF">EZS28_025232</name>
</gene>
<dbReference type="EMBL" id="SNRW01008615">
    <property type="protein sequence ID" value="KAA6379241.1"/>
    <property type="molecule type" value="Genomic_DNA"/>
</dbReference>
<sequence length="276" mass="30932">MAYVSNANKQTPQDIADKIGIKHQYGATVGLGQQAMQQYGMNNIDKQSSNKSSDQQHKQLDAITMKSIAYDLMYDQLQAQQYVKNMANNAVGIGDPSLVAITNVNAQIAAGTHNYRDIQPYGNYNALQDQPSQDTGTRVEPLTQKMTIQIILEQGSEKQKEEVYQQDKEQITMNEQQELGNDVLLGVPPAPPIIMSQPPQQLQQQPSLVQEDAQQQQIKNLQAQQMTDMTRAMNYKLGSMDWGQNPVNATQFPLKDISINQSREDKLGQAQKELHQ</sequence>
<accession>A0A5J4V9W9</accession>
<name>A0A5J4V9W9_9EUKA</name>
<protein>
    <submittedName>
        <fullName evidence="1">Uncharacterized protein</fullName>
    </submittedName>
</protein>
<comment type="caution">
    <text evidence="1">The sequence shown here is derived from an EMBL/GenBank/DDBJ whole genome shotgun (WGS) entry which is preliminary data.</text>
</comment>
<dbReference type="Proteomes" id="UP000324800">
    <property type="component" value="Unassembled WGS sequence"/>
</dbReference>
<reference evidence="1 2" key="1">
    <citation type="submission" date="2019-03" db="EMBL/GenBank/DDBJ databases">
        <title>Single cell metagenomics reveals metabolic interactions within the superorganism composed of flagellate Streblomastix strix and complex community of Bacteroidetes bacteria on its surface.</title>
        <authorList>
            <person name="Treitli S.C."/>
            <person name="Kolisko M."/>
            <person name="Husnik F."/>
            <person name="Keeling P."/>
            <person name="Hampl V."/>
        </authorList>
    </citation>
    <scope>NUCLEOTIDE SEQUENCE [LARGE SCALE GENOMIC DNA]</scope>
    <source>
        <strain evidence="1">ST1C</strain>
    </source>
</reference>
<dbReference type="AlphaFoldDB" id="A0A5J4V9W9"/>
<evidence type="ECO:0000313" key="1">
    <source>
        <dbReference type="EMBL" id="KAA6379241.1"/>
    </source>
</evidence>
<proteinExistence type="predicted"/>